<evidence type="ECO:0000256" key="14">
    <source>
        <dbReference type="RuleBase" id="RU000405"/>
    </source>
</evidence>
<evidence type="ECO:0000313" key="20">
    <source>
        <dbReference type="Proteomes" id="UP001209878"/>
    </source>
</evidence>
<proteinExistence type="inferred from homology"/>
<dbReference type="PROSITE" id="PS50125">
    <property type="entry name" value="GUANYLATE_CYCLASE_2"/>
    <property type="match status" value="1"/>
</dbReference>
<evidence type="ECO:0000256" key="2">
    <source>
        <dbReference type="ARBA" id="ARBA00004479"/>
    </source>
</evidence>
<keyword evidence="20" id="KW-1185">Reference proteome</keyword>
<keyword evidence="9" id="KW-0472">Membrane</keyword>
<dbReference type="SUPFAM" id="SSF56112">
    <property type="entry name" value="Protein kinase-like (PK-like)"/>
    <property type="match status" value="1"/>
</dbReference>
<dbReference type="GO" id="GO:0004383">
    <property type="term" value="F:guanylate cyclase activity"/>
    <property type="evidence" value="ECO:0007669"/>
    <property type="project" value="UniProtKB-EC"/>
</dbReference>
<keyword evidence="11" id="KW-0325">Glycoprotein</keyword>
<keyword evidence="8" id="KW-0342">GTP-binding</keyword>
<sequence length="1068" mass="120128">MSDRLNLTVNGRFDFDEPHVPETKGNPFPGIVSKSYADTRIYVVLSEHNGMVDMMSNLEHRGLLATGDYVIIHVDLDTFTNVIPLKYFRRTYDSHWWAGNVEAARSLLVIVSSPPSNSRYAEFHDYVNYYNEQPPFGFPNPFNLPKKISVYAAYLYDAVLLYARALDEVLKAFGVSGATNGRAIFNRIKGRSYMSIQGFMSYIDENGDAEGNYTLLARMPYESQYGNYSMLPVGHFEVCRDHSGLPTFNMFDGRYIDWPRNRIPLDEPFCGYRGDKCVPVPNYTLEIVFGSIGGVLLTCAVVALIMYRNWKYEQEIAGLSWRISLEDIQGLSTQKGIMYGSKVTVASQTSIESRISLAQVYTMAATYRGQLVALKRYTRRHLDLTRQMKKEMKMMKDMRHDNVNAFVGACIDGSNMTVVTEYCSKGSLQDILENDDVKLDTMFIASLIMDLIKGMTFIHDRELRTHGNLKSSNCVVNSRWTLQVTDFGLSELRRRAEAELSEYVRYRNRLWMAPELLRASSTPWRGTQKGDVYAFGIILYEIVGRTGPYGDTTRSPREIVDAVMNPTGDEPCRPDTSLLECQDYVINCMQDCWTESAEVRPDFPAIRTRLKPMRDGMKPNIFDNIMAMMEKYQDNLEDLVAERTGQLVEEKKKTEGLLHRMLPKSVADQLIRGKPVVPETFACVTIFFSDICGFTALSAESTPMEVVNLLNDLYTLFDSIINHYDVYKVETIGDAYMVVSGLPIRNGNNHAGEIASLSLHLLRAMQTFRIRHRPNELLKLRIGVHSGPCVAGVVGLTMPRYCLFGDTVNTCSRMEAYGEALKVHASAQFKAVVDKLGGYVMEPRGYVYMKGKGRVFTYWLTEEDCSVRLSRINRSATASLSDQLKVPQSVPAHRKVVPSNNGHAINECRYLPDGVQTSSSLSSVWGRCVRPRANSTEFRDKCVRCASDAQPLITRDFAGLNGVHSNCARTPEKAAEKADLRIITMFNSSASERGNSDVTTARESDRLLDSGVSSETSGTPPSRRGHGGGVARRSGRPARQVSFENSQVEHDICCAVQHQRRCSSETIL</sequence>
<comment type="caution">
    <text evidence="19">The sequence shown here is derived from an EMBL/GenBank/DDBJ whole genome shotgun (WGS) entry which is preliminary data.</text>
</comment>
<dbReference type="Gene3D" id="1.10.510.10">
    <property type="entry name" value="Transferase(Phosphotransferase) domain 1"/>
    <property type="match status" value="1"/>
</dbReference>
<keyword evidence="10" id="KW-0675">Receptor</keyword>
<comment type="subcellular location">
    <subcellularLocation>
        <location evidence="2">Membrane</location>
        <topology evidence="2">Single-pass type I membrane protein</topology>
    </subcellularLocation>
</comment>
<dbReference type="Gene3D" id="3.30.70.1230">
    <property type="entry name" value="Nucleotide cyclase"/>
    <property type="match status" value="1"/>
</dbReference>
<evidence type="ECO:0000259" key="17">
    <source>
        <dbReference type="PROSITE" id="PS50011"/>
    </source>
</evidence>
<evidence type="ECO:0000256" key="4">
    <source>
        <dbReference type="ARBA" id="ARBA00022692"/>
    </source>
</evidence>
<dbReference type="FunFam" id="3.30.70.1230:FF:000004">
    <property type="entry name" value="Guanylate cyclase"/>
    <property type="match status" value="1"/>
</dbReference>
<evidence type="ECO:0000256" key="5">
    <source>
        <dbReference type="ARBA" id="ARBA00022729"/>
    </source>
</evidence>
<dbReference type="InterPro" id="IPR001054">
    <property type="entry name" value="A/G_cyclase"/>
</dbReference>
<dbReference type="CDD" id="cd07302">
    <property type="entry name" value="CHD"/>
    <property type="match status" value="1"/>
</dbReference>
<dbReference type="Proteomes" id="UP001209878">
    <property type="component" value="Unassembled WGS sequence"/>
</dbReference>
<dbReference type="GO" id="GO:0035556">
    <property type="term" value="P:intracellular signal transduction"/>
    <property type="evidence" value="ECO:0007669"/>
    <property type="project" value="InterPro"/>
</dbReference>
<dbReference type="InterPro" id="IPR018297">
    <property type="entry name" value="A/G_cyclase_CS"/>
</dbReference>
<keyword evidence="4" id="KW-0812">Transmembrane</keyword>
<name>A0AAD9JYX3_RIDPI</name>
<feature type="compositionally biased region" description="Polar residues" evidence="16">
    <location>
        <begin position="1011"/>
        <end position="1020"/>
    </location>
</feature>
<dbReference type="SMART" id="SM00044">
    <property type="entry name" value="CYCc"/>
    <property type="match status" value="1"/>
</dbReference>
<feature type="domain" description="Protein kinase" evidence="17">
    <location>
        <begin position="331"/>
        <end position="614"/>
    </location>
</feature>
<dbReference type="InterPro" id="IPR000719">
    <property type="entry name" value="Prot_kinase_dom"/>
</dbReference>
<dbReference type="InterPro" id="IPR028082">
    <property type="entry name" value="Peripla_BP_I"/>
</dbReference>
<keyword evidence="13 15" id="KW-0141">cGMP biosynthesis</keyword>
<evidence type="ECO:0000256" key="9">
    <source>
        <dbReference type="ARBA" id="ARBA00023136"/>
    </source>
</evidence>
<dbReference type="GO" id="GO:0005525">
    <property type="term" value="F:GTP binding"/>
    <property type="evidence" value="ECO:0007669"/>
    <property type="project" value="UniProtKB-KW"/>
</dbReference>
<reference evidence="19" key="1">
    <citation type="journal article" date="2023" name="Mol. Biol. Evol.">
        <title>Third-Generation Sequencing Reveals the Adaptive Role of the Epigenome in Three Deep-Sea Polychaetes.</title>
        <authorList>
            <person name="Perez M."/>
            <person name="Aroh O."/>
            <person name="Sun Y."/>
            <person name="Lan Y."/>
            <person name="Juniper S.K."/>
            <person name="Young C.R."/>
            <person name="Angers B."/>
            <person name="Qian P.Y."/>
        </authorList>
    </citation>
    <scope>NUCLEOTIDE SEQUENCE</scope>
    <source>
        <strain evidence="19">R07B-5</strain>
    </source>
</reference>
<comment type="similarity">
    <text evidence="14">Belongs to the adenylyl cyclase class-4/guanylyl cyclase family.</text>
</comment>
<keyword evidence="5" id="KW-0732">Signal</keyword>
<dbReference type="InterPro" id="IPR029787">
    <property type="entry name" value="Nucleotide_cyclase"/>
</dbReference>
<organism evidence="19 20">
    <name type="scientific">Ridgeia piscesae</name>
    <name type="common">Tubeworm</name>
    <dbReference type="NCBI Taxonomy" id="27915"/>
    <lineage>
        <taxon>Eukaryota</taxon>
        <taxon>Metazoa</taxon>
        <taxon>Spiralia</taxon>
        <taxon>Lophotrochozoa</taxon>
        <taxon>Annelida</taxon>
        <taxon>Polychaeta</taxon>
        <taxon>Sedentaria</taxon>
        <taxon>Canalipalpata</taxon>
        <taxon>Sabellida</taxon>
        <taxon>Siboglinidae</taxon>
        <taxon>Ridgeia</taxon>
    </lineage>
</organism>
<dbReference type="EMBL" id="JAODUO010001572">
    <property type="protein sequence ID" value="KAK2161609.1"/>
    <property type="molecule type" value="Genomic_DNA"/>
</dbReference>
<dbReference type="AlphaFoldDB" id="A0AAD9JYX3"/>
<dbReference type="PROSITE" id="PS50011">
    <property type="entry name" value="PROTEIN_KINASE_DOM"/>
    <property type="match status" value="1"/>
</dbReference>
<dbReference type="GO" id="GO:0005524">
    <property type="term" value="F:ATP binding"/>
    <property type="evidence" value="ECO:0007669"/>
    <property type="project" value="InterPro"/>
</dbReference>
<evidence type="ECO:0000256" key="6">
    <source>
        <dbReference type="ARBA" id="ARBA00022741"/>
    </source>
</evidence>
<dbReference type="InterPro" id="IPR001245">
    <property type="entry name" value="Ser-Thr/Tyr_kinase_cat_dom"/>
</dbReference>
<dbReference type="SUPFAM" id="SSF53822">
    <property type="entry name" value="Periplasmic binding protein-like I"/>
    <property type="match status" value="1"/>
</dbReference>
<dbReference type="PROSITE" id="PS00452">
    <property type="entry name" value="GUANYLATE_CYCLASE_1"/>
    <property type="match status" value="1"/>
</dbReference>
<dbReference type="GO" id="GO:0004016">
    <property type="term" value="F:adenylate cyclase activity"/>
    <property type="evidence" value="ECO:0007669"/>
    <property type="project" value="TreeGrafter"/>
</dbReference>
<evidence type="ECO:0000256" key="1">
    <source>
        <dbReference type="ARBA" id="ARBA00001436"/>
    </source>
</evidence>
<evidence type="ECO:0000256" key="16">
    <source>
        <dbReference type="SAM" id="MobiDB-lite"/>
    </source>
</evidence>
<dbReference type="InterPro" id="IPR050401">
    <property type="entry name" value="Cyclic_nucleotide_synthase"/>
</dbReference>
<dbReference type="SUPFAM" id="SSF55073">
    <property type="entry name" value="Nucleotide cyclase"/>
    <property type="match status" value="1"/>
</dbReference>
<feature type="domain" description="Guanylate cyclase" evidence="18">
    <location>
        <begin position="685"/>
        <end position="815"/>
    </location>
</feature>
<feature type="region of interest" description="Disordered" evidence="16">
    <location>
        <begin position="991"/>
        <end position="1042"/>
    </location>
</feature>
<evidence type="ECO:0000259" key="18">
    <source>
        <dbReference type="PROSITE" id="PS50125"/>
    </source>
</evidence>
<dbReference type="EC" id="4.6.1.2" evidence="3 15"/>
<dbReference type="PANTHER" id="PTHR11920:SF335">
    <property type="entry name" value="GUANYLATE CYCLASE"/>
    <property type="match status" value="1"/>
</dbReference>
<evidence type="ECO:0000256" key="7">
    <source>
        <dbReference type="ARBA" id="ARBA00022989"/>
    </source>
</evidence>
<evidence type="ECO:0000256" key="13">
    <source>
        <dbReference type="ARBA" id="ARBA00023293"/>
    </source>
</evidence>
<dbReference type="PANTHER" id="PTHR11920">
    <property type="entry name" value="GUANYLYL CYCLASE"/>
    <property type="match status" value="1"/>
</dbReference>
<dbReference type="Pfam" id="PF01094">
    <property type="entry name" value="ANF_receptor"/>
    <property type="match status" value="1"/>
</dbReference>
<dbReference type="FunFam" id="1.10.510.10:FF:000420">
    <property type="entry name" value="Guanylate cyclase"/>
    <property type="match status" value="1"/>
</dbReference>
<evidence type="ECO:0000256" key="8">
    <source>
        <dbReference type="ARBA" id="ARBA00023134"/>
    </source>
</evidence>
<dbReference type="Pfam" id="PF07714">
    <property type="entry name" value="PK_Tyr_Ser-Thr"/>
    <property type="match status" value="1"/>
</dbReference>
<gene>
    <name evidence="19" type="ORF">NP493_1571g01001</name>
</gene>
<keyword evidence="6" id="KW-0547">Nucleotide-binding</keyword>
<evidence type="ECO:0000256" key="11">
    <source>
        <dbReference type="ARBA" id="ARBA00023180"/>
    </source>
</evidence>
<evidence type="ECO:0000256" key="12">
    <source>
        <dbReference type="ARBA" id="ARBA00023239"/>
    </source>
</evidence>
<dbReference type="GO" id="GO:0005886">
    <property type="term" value="C:plasma membrane"/>
    <property type="evidence" value="ECO:0007669"/>
    <property type="project" value="TreeGrafter"/>
</dbReference>
<evidence type="ECO:0000313" key="19">
    <source>
        <dbReference type="EMBL" id="KAK2161609.1"/>
    </source>
</evidence>
<dbReference type="Gene3D" id="3.40.50.2300">
    <property type="match status" value="1"/>
</dbReference>
<keyword evidence="7" id="KW-1133">Transmembrane helix</keyword>
<comment type="catalytic activity">
    <reaction evidence="1 15">
        <text>GTP = 3',5'-cyclic GMP + diphosphate</text>
        <dbReference type="Rhea" id="RHEA:13665"/>
        <dbReference type="ChEBI" id="CHEBI:33019"/>
        <dbReference type="ChEBI" id="CHEBI:37565"/>
        <dbReference type="ChEBI" id="CHEBI:57746"/>
        <dbReference type="EC" id="4.6.1.2"/>
    </reaction>
</comment>
<accession>A0AAD9JYX3</accession>
<evidence type="ECO:0000256" key="3">
    <source>
        <dbReference type="ARBA" id="ARBA00012202"/>
    </source>
</evidence>
<dbReference type="GO" id="GO:0007168">
    <property type="term" value="P:receptor guanylyl cyclase signaling pathway"/>
    <property type="evidence" value="ECO:0007669"/>
    <property type="project" value="TreeGrafter"/>
</dbReference>
<dbReference type="Pfam" id="PF00211">
    <property type="entry name" value="Guanylate_cyc"/>
    <property type="match status" value="1"/>
</dbReference>
<dbReference type="InterPro" id="IPR001828">
    <property type="entry name" value="ANF_lig-bd_rcpt"/>
</dbReference>
<evidence type="ECO:0000256" key="10">
    <source>
        <dbReference type="ARBA" id="ARBA00023170"/>
    </source>
</evidence>
<dbReference type="GO" id="GO:0001653">
    <property type="term" value="F:peptide receptor activity"/>
    <property type="evidence" value="ECO:0007669"/>
    <property type="project" value="TreeGrafter"/>
</dbReference>
<dbReference type="InterPro" id="IPR011009">
    <property type="entry name" value="Kinase-like_dom_sf"/>
</dbReference>
<evidence type="ECO:0000256" key="15">
    <source>
        <dbReference type="RuleBase" id="RU003431"/>
    </source>
</evidence>
<dbReference type="GO" id="GO:0004672">
    <property type="term" value="F:protein kinase activity"/>
    <property type="evidence" value="ECO:0007669"/>
    <property type="project" value="InterPro"/>
</dbReference>
<protein>
    <recommendedName>
        <fullName evidence="3 15">Guanylate cyclase</fullName>
        <ecNumber evidence="3 15">4.6.1.2</ecNumber>
    </recommendedName>
</protein>
<keyword evidence="12 14" id="KW-0456">Lyase</keyword>